<protein>
    <recommendedName>
        <fullName evidence="4">Alpha/beta hydrolase</fullName>
    </recommendedName>
</protein>
<accession>A0A6B0SEJ0</accession>
<feature type="compositionally biased region" description="Low complexity" evidence="1">
    <location>
        <begin position="58"/>
        <end position="68"/>
    </location>
</feature>
<dbReference type="PROSITE" id="PS51318">
    <property type="entry name" value="TAT"/>
    <property type="match status" value="1"/>
</dbReference>
<feature type="compositionally biased region" description="Polar residues" evidence="1">
    <location>
        <begin position="40"/>
        <end position="53"/>
    </location>
</feature>
<dbReference type="InterPro" id="IPR006311">
    <property type="entry name" value="TAT_signal"/>
</dbReference>
<proteinExistence type="predicted"/>
<sequence>MSSDTPTRRRFLSRTVVVASALATAGCLTGGPGDSDDRASGTTADNANGNTAVHSEPSGETSTDTGDTTTERPPTVSFEAPHGATIEATSYGSGACGVVLVPQVNVERGSWQPQGEMLAEMGHLALAIDEDPEDRAASVRGAIQYLRQQQSVSSIVLVGASTGGEAVLVANAETDATVDGTITLSAAGGADHASELQGRSLFVVSEDDEDRFVRIARELHRGAPEPKELVEYGGDAHGQGLFDSEHGGGLRNRVRTFTAEVCAD</sequence>
<dbReference type="InterPro" id="IPR029058">
    <property type="entry name" value="AB_hydrolase_fold"/>
</dbReference>
<evidence type="ECO:0000256" key="1">
    <source>
        <dbReference type="SAM" id="MobiDB-lite"/>
    </source>
</evidence>
<reference evidence="2 3" key="1">
    <citation type="submission" date="2019-12" db="EMBL/GenBank/DDBJ databases">
        <title>Isolation and characterization of three novel carbon monoxide-oxidizing members of Halobacteria from salione crusts and soils.</title>
        <authorList>
            <person name="Myers M.R."/>
            <person name="King G.M."/>
        </authorList>
    </citation>
    <scope>NUCLEOTIDE SEQUENCE [LARGE SCALE GENOMIC DNA]</scope>
    <source>
        <strain evidence="2 3">PCN9</strain>
    </source>
</reference>
<dbReference type="RefSeq" id="WP_159525721.1">
    <property type="nucleotide sequence ID" value="NZ_WUUU01000030.1"/>
</dbReference>
<organism evidence="2 3">
    <name type="scientific">Halobacterium bonnevillei</name>
    <dbReference type="NCBI Taxonomy" id="2692200"/>
    <lineage>
        <taxon>Archaea</taxon>
        <taxon>Methanobacteriati</taxon>
        <taxon>Methanobacteriota</taxon>
        <taxon>Stenosarchaea group</taxon>
        <taxon>Halobacteria</taxon>
        <taxon>Halobacteriales</taxon>
        <taxon>Halobacteriaceae</taxon>
        <taxon>Halobacterium</taxon>
    </lineage>
</organism>
<evidence type="ECO:0000313" key="3">
    <source>
        <dbReference type="Proteomes" id="UP000471521"/>
    </source>
</evidence>
<comment type="caution">
    <text evidence="2">The sequence shown here is derived from an EMBL/GenBank/DDBJ whole genome shotgun (WGS) entry which is preliminary data.</text>
</comment>
<dbReference type="OrthoDB" id="248755at2157"/>
<dbReference type="EMBL" id="WUUU01000030">
    <property type="protein sequence ID" value="MXR20164.1"/>
    <property type="molecule type" value="Genomic_DNA"/>
</dbReference>
<name>A0A6B0SEJ0_9EURY</name>
<evidence type="ECO:0000313" key="2">
    <source>
        <dbReference type="EMBL" id="MXR20164.1"/>
    </source>
</evidence>
<gene>
    <name evidence="2" type="ORF">GRX66_05940</name>
</gene>
<dbReference type="SUPFAM" id="SSF53474">
    <property type="entry name" value="alpha/beta-Hydrolases"/>
    <property type="match status" value="1"/>
</dbReference>
<feature type="region of interest" description="Disordered" evidence="1">
    <location>
        <begin position="24"/>
        <end position="79"/>
    </location>
</feature>
<dbReference type="Proteomes" id="UP000471521">
    <property type="component" value="Unassembled WGS sequence"/>
</dbReference>
<evidence type="ECO:0008006" key="4">
    <source>
        <dbReference type="Google" id="ProtNLM"/>
    </source>
</evidence>
<dbReference type="Gene3D" id="3.40.50.1820">
    <property type="entry name" value="alpha/beta hydrolase"/>
    <property type="match status" value="1"/>
</dbReference>
<dbReference type="AlphaFoldDB" id="A0A6B0SEJ0"/>
<keyword evidence="3" id="KW-1185">Reference proteome</keyword>